<sequence length="143" mass="16403">MYTNPLTQESAPEGPNLLVGGRGSDWELAREWNKWHCSLQDPSHTHSVTRQQCELLCPGKHLSLRPLLPNRCMEMKKKMVQLKKQIKSLEKIQLSNEEMASLSDAQYKTLVIRMLQELTGYFNSIKKTLATMMVASCEIKKNL</sequence>
<dbReference type="AlphaFoldDB" id="A0A834D8P8"/>
<accession>A0A834D8P8</accession>
<dbReference type="EMBL" id="JABVXQ010000015">
    <property type="protein sequence ID" value="KAF6074905.1"/>
    <property type="molecule type" value="Genomic_DNA"/>
</dbReference>
<organism evidence="1 2">
    <name type="scientific">Phyllostomus discolor</name>
    <name type="common">pale spear-nosed bat</name>
    <dbReference type="NCBI Taxonomy" id="89673"/>
    <lineage>
        <taxon>Eukaryota</taxon>
        <taxon>Metazoa</taxon>
        <taxon>Chordata</taxon>
        <taxon>Craniata</taxon>
        <taxon>Vertebrata</taxon>
        <taxon>Euteleostomi</taxon>
        <taxon>Mammalia</taxon>
        <taxon>Eutheria</taxon>
        <taxon>Laurasiatheria</taxon>
        <taxon>Chiroptera</taxon>
        <taxon>Yangochiroptera</taxon>
        <taxon>Phyllostomidae</taxon>
        <taxon>Phyllostominae</taxon>
        <taxon>Phyllostomus</taxon>
    </lineage>
</organism>
<gene>
    <name evidence="1" type="ORF">HJG60_009316</name>
</gene>
<name>A0A834D8P8_9CHIR</name>
<evidence type="ECO:0000313" key="1">
    <source>
        <dbReference type="EMBL" id="KAF6074905.1"/>
    </source>
</evidence>
<comment type="caution">
    <text evidence="1">The sequence shown here is derived from an EMBL/GenBank/DDBJ whole genome shotgun (WGS) entry which is preliminary data.</text>
</comment>
<dbReference type="Proteomes" id="UP000664940">
    <property type="component" value="Unassembled WGS sequence"/>
</dbReference>
<reference evidence="1 2" key="1">
    <citation type="journal article" date="2020" name="Nature">
        <title>Six reference-quality genomes reveal evolution of bat adaptations.</title>
        <authorList>
            <person name="Jebb D."/>
            <person name="Huang Z."/>
            <person name="Pippel M."/>
            <person name="Hughes G.M."/>
            <person name="Lavrichenko K."/>
            <person name="Devanna P."/>
            <person name="Winkler S."/>
            <person name="Jermiin L.S."/>
            <person name="Skirmuntt E.C."/>
            <person name="Katzourakis A."/>
            <person name="Burkitt-Gray L."/>
            <person name="Ray D.A."/>
            <person name="Sullivan K.A.M."/>
            <person name="Roscito J.G."/>
            <person name="Kirilenko B.M."/>
            <person name="Davalos L.M."/>
            <person name="Corthals A.P."/>
            <person name="Power M.L."/>
            <person name="Jones G."/>
            <person name="Ransome R.D."/>
            <person name="Dechmann D.K.N."/>
            <person name="Locatelli A.G."/>
            <person name="Puechmaille S.J."/>
            <person name="Fedrigo O."/>
            <person name="Jarvis E.D."/>
            <person name="Hiller M."/>
            <person name="Vernes S.C."/>
            <person name="Myers E.W."/>
            <person name="Teeling E.C."/>
        </authorList>
    </citation>
    <scope>NUCLEOTIDE SEQUENCE [LARGE SCALE GENOMIC DNA]</scope>
    <source>
        <strain evidence="1">Bat1K_MPI-CBG_1</strain>
    </source>
</reference>
<proteinExistence type="predicted"/>
<protein>
    <submittedName>
        <fullName evidence="1">Uncharacterized protein</fullName>
    </submittedName>
</protein>
<evidence type="ECO:0000313" key="2">
    <source>
        <dbReference type="Proteomes" id="UP000664940"/>
    </source>
</evidence>